<evidence type="ECO:0000256" key="1">
    <source>
        <dbReference type="ARBA" id="ARBA00004167"/>
    </source>
</evidence>
<evidence type="ECO:0000256" key="2">
    <source>
        <dbReference type="ARBA" id="ARBA00022692"/>
    </source>
</evidence>
<keyword evidence="9" id="KW-1185">Reference proteome</keyword>
<keyword evidence="2 6" id="KW-0812">Transmembrane</keyword>
<feature type="chain" id="PRO_5016713212" description="Transmembrane protein" evidence="7">
    <location>
        <begin position="19"/>
        <end position="359"/>
    </location>
</feature>
<feature type="signal peptide" evidence="7">
    <location>
        <begin position="1"/>
        <end position="18"/>
    </location>
</feature>
<keyword evidence="3 6" id="KW-1133">Transmembrane helix</keyword>
<dbReference type="GO" id="GO:0016020">
    <property type="term" value="C:membrane"/>
    <property type="evidence" value="ECO:0007669"/>
    <property type="project" value="UniProtKB-SubCell"/>
</dbReference>
<comment type="caution">
    <text evidence="8">The sequence shown here is derived from an EMBL/GenBank/DDBJ whole genome shotgun (WGS) entry which is preliminary data.</text>
</comment>
<dbReference type="GO" id="GO:0071944">
    <property type="term" value="C:cell periphery"/>
    <property type="evidence" value="ECO:0007669"/>
    <property type="project" value="UniProtKB-ARBA"/>
</dbReference>
<gene>
    <name evidence="8" type="ORF">BP5553_05180</name>
</gene>
<proteinExistence type="predicted"/>
<evidence type="ECO:0000256" key="5">
    <source>
        <dbReference type="SAM" id="MobiDB-lite"/>
    </source>
</evidence>
<accession>A0A370TQE7</accession>
<dbReference type="InterPro" id="IPR051694">
    <property type="entry name" value="Immunoregulatory_rcpt-like"/>
</dbReference>
<feature type="region of interest" description="Disordered" evidence="5">
    <location>
        <begin position="167"/>
        <end position="211"/>
    </location>
</feature>
<sequence>MFVPLLAIIALQYQIVTATEVSVTVPPEALVTPGPKLYNRASLSLGDPRFLGWQVDGGTVYQRTCASGYTYSVSSPYFACCNTAATTCSFVNNCNGFYTAVYASSSLSCSDYCITGRIFASVSDESPLTYLGCGSSNYWAVQSKDSSGIMDWTPGAPSVVTQTLVKTTQAAKSTSTTPESTPTSTSTSTPGASPATTGPSSQTTTPVLPEPAKSSNNGAIIGGAVGGCAVAIGLIVLGVLLFLRRRKNNAQPPPPPAMGSPMAQQPYPAQFPPGDMRPNSYMPPNSPPPPWDAAHGPPPQGGYFAPGQKPPGQPYQYEAVPSNAPGEHPPHLYPQGVAEVQGVPTPHAVELHGASMQHP</sequence>
<dbReference type="Proteomes" id="UP000254866">
    <property type="component" value="Unassembled WGS sequence"/>
</dbReference>
<feature type="compositionally biased region" description="Low complexity" evidence="5">
    <location>
        <begin position="167"/>
        <end position="201"/>
    </location>
</feature>
<evidence type="ECO:0000256" key="4">
    <source>
        <dbReference type="ARBA" id="ARBA00023136"/>
    </source>
</evidence>
<dbReference type="RefSeq" id="XP_031870403.1">
    <property type="nucleotide sequence ID" value="XM_032013803.1"/>
</dbReference>
<name>A0A370TQE7_9HELO</name>
<dbReference type="PANTHER" id="PTHR15549">
    <property type="entry name" value="PAIRED IMMUNOGLOBULIN-LIKE TYPE 2 RECEPTOR"/>
    <property type="match status" value="1"/>
</dbReference>
<keyword evidence="4 6" id="KW-0472">Membrane</keyword>
<evidence type="ECO:0000313" key="8">
    <source>
        <dbReference type="EMBL" id="RDL37747.1"/>
    </source>
</evidence>
<dbReference type="OrthoDB" id="3564444at2759"/>
<evidence type="ECO:0000313" key="9">
    <source>
        <dbReference type="Proteomes" id="UP000254866"/>
    </source>
</evidence>
<evidence type="ECO:0000256" key="6">
    <source>
        <dbReference type="SAM" id="Phobius"/>
    </source>
</evidence>
<evidence type="ECO:0008006" key="10">
    <source>
        <dbReference type="Google" id="ProtNLM"/>
    </source>
</evidence>
<evidence type="ECO:0000256" key="7">
    <source>
        <dbReference type="SAM" id="SignalP"/>
    </source>
</evidence>
<feature type="compositionally biased region" description="Pro residues" evidence="5">
    <location>
        <begin position="284"/>
        <end position="300"/>
    </location>
</feature>
<organism evidence="8 9">
    <name type="scientific">Venustampulla echinocandica</name>
    <dbReference type="NCBI Taxonomy" id="2656787"/>
    <lineage>
        <taxon>Eukaryota</taxon>
        <taxon>Fungi</taxon>
        <taxon>Dikarya</taxon>
        <taxon>Ascomycota</taxon>
        <taxon>Pezizomycotina</taxon>
        <taxon>Leotiomycetes</taxon>
        <taxon>Helotiales</taxon>
        <taxon>Pleuroascaceae</taxon>
        <taxon>Venustampulla</taxon>
    </lineage>
</organism>
<dbReference type="PANTHER" id="PTHR15549:SF26">
    <property type="entry name" value="AXIAL BUDDING PATTERN PROTEIN 2-RELATED"/>
    <property type="match status" value="1"/>
</dbReference>
<comment type="subcellular location">
    <subcellularLocation>
        <location evidence="1">Membrane</location>
        <topology evidence="1">Single-pass membrane protein</topology>
    </subcellularLocation>
</comment>
<dbReference type="EMBL" id="NPIC01000003">
    <property type="protein sequence ID" value="RDL37747.1"/>
    <property type="molecule type" value="Genomic_DNA"/>
</dbReference>
<dbReference type="STRING" id="2656787.A0A370TQE7"/>
<dbReference type="AlphaFoldDB" id="A0A370TQE7"/>
<reference evidence="8 9" key="1">
    <citation type="journal article" date="2018" name="IMA Fungus">
        <title>IMA Genome-F 9: Draft genome sequence of Annulohypoxylon stygium, Aspergillus mulundensis, Berkeleyomyces basicola (syn. Thielaviopsis basicola), Ceratocystis smalleyi, two Cercospora beticola strains, Coleophoma cylindrospora, Fusarium fracticaudum, Phialophora cf. hyalina, and Morchella septimelata.</title>
        <authorList>
            <person name="Wingfield B.D."/>
            <person name="Bills G.F."/>
            <person name="Dong Y."/>
            <person name="Huang W."/>
            <person name="Nel W.J."/>
            <person name="Swalarsk-Parry B.S."/>
            <person name="Vaghefi N."/>
            <person name="Wilken P.M."/>
            <person name="An Z."/>
            <person name="de Beer Z.W."/>
            <person name="De Vos L."/>
            <person name="Chen L."/>
            <person name="Duong T.A."/>
            <person name="Gao Y."/>
            <person name="Hammerbacher A."/>
            <person name="Kikkert J.R."/>
            <person name="Li Y."/>
            <person name="Li H."/>
            <person name="Li K."/>
            <person name="Li Q."/>
            <person name="Liu X."/>
            <person name="Ma X."/>
            <person name="Naidoo K."/>
            <person name="Pethybridge S.J."/>
            <person name="Sun J."/>
            <person name="Steenkamp E.T."/>
            <person name="van der Nest M.A."/>
            <person name="van Wyk S."/>
            <person name="Wingfield M.J."/>
            <person name="Xiong C."/>
            <person name="Yue Q."/>
            <person name="Zhang X."/>
        </authorList>
    </citation>
    <scope>NUCLEOTIDE SEQUENCE [LARGE SCALE GENOMIC DNA]</scope>
    <source>
        <strain evidence="8 9">BP 5553</strain>
    </source>
</reference>
<dbReference type="GeneID" id="43598029"/>
<feature type="region of interest" description="Disordered" evidence="5">
    <location>
        <begin position="250"/>
        <end position="334"/>
    </location>
</feature>
<evidence type="ECO:0000256" key="3">
    <source>
        <dbReference type="ARBA" id="ARBA00022989"/>
    </source>
</evidence>
<feature type="transmembrane region" description="Helical" evidence="6">
    <location>
        <begin position="219"/>
        <end position="243"/>
    </location>
</feature>
<protein>
    <recommendedName>
        <fullName evidence="10">Transmembrane protein</fullName>
    </recommendedName>
</protein>
<keyword evidence="7" id="KW-0732">Signal</keyword>